<organism evidence="4 5">
    <name type="scientific">Kitasatospora cineracea</name>
    <dbReference type="NCBI Taxonomy" id="88074"/>
    <lineage>
        <taxon>Bacteria</taxon>
        <taxon>Bacillati</taxon>
        <taxon>Actinomycetota</taxon>
        <taxon>Actinomycetes</taxon>
        <taxon>Kitasatosporales</taxon>
        <taxon>Streptomycetaceae</taxon>
        <taxon>Kitasatospora</taxon>
    </lineage>
</organism>
<accession>A0A8G1UDB1</accession>
<dbReference type="RefSeq" id="WP_425269816.1">
    <property type="nucleotide sequence ID" value="NZ_JBEYIY010000023.1"/>
</dbReference>
<accession>A0A3N4R8J6</accession>
<dbReference type="NCBIfam" id="TIGR03618">
    <property type="entry name" value="Rv1155_F420"/>
    <property type="match status" value="1"/>
</dbReference>
<dbReference type="SUPFAM" id="SSF50475">
    <property type="entry name" value="FMN-binding split barrel"/>
    <property type="match status" value="1"/>
</dbReference>
<gene>
    <name evidence="4" type="ORF">EDD38_7588</name>
    <name evidence="3" type="ORF">EDD39_7600</name>
</gene>
<evidence type="ECO:0000256" key="1">
    <source>
        <dbReference type="ARBA" id="ARBA00023002"/>
    </source>
</evidence>
<evidence type="ECO:0000313" key="5">
    <source>
        <dbReference type="Proteomes" id="UP000266906"/>
    </source>
</evidence>
<sequence>MAVPQRRPGTPVAVTASVEAFLANPRHVGVFTTVRPDGTLHSAPVRFTWDAAAGLARVMTVASSRKARNLLAAPGSRVVLCQVDGFAWVSLEGTATVVTEPARVSDGARRYAERYWSAPPSPPDRVVVEIEVDRVLSLNT</sequence>
<evidence type="ECO:0000313" key="6">
    <source>
        <dbReference type="Proteomes" id="UP000267408"/>
    </source>
</evidence>
<dbReference type="Proteomes" id="UP000266906">
    <property type="component" value="Unassembled WGS sequence"/>
</dbReference>
<dbReference type="GO" id="GO:0016627">
    <property type="term" value="F:oxidoreductase activity, acting on the CH-CH group of donors"/>
    <property type="evidence" value="ECO:0007669"/>
    <property type="project" value="TreeGrafter"/>
</dbReference>
<dbReference type="PANTHER" id="PTHR35176">
    <property type="entry name" value="HEME OXYGENASE HI_0854-RELATED"/>
    <property type="match status" value="1"/>
</dbReference>
<comment type="caution">
    <text evidence="4">The sequence shown here is derived from an EMBL/GenBank/DDBJ whole genome shotgun (WGS) entry which is preliminary data.</text>
</comment>
<protein>
    <submittedName>
        <fullName evidence="4">PPOX class probable F420-dependent enzyme</fullName>
    </submittedName>
</protein>
<dbReference type="InterPro" id="IPR052019">
    <property type="entry name" value="F420H2_bilvrd_red/Heme_oxyg"/>
</dbReference>
<dbReference type="GO" id="GO:0070967">
    <property type="term" value="F:coenzyme F420 binding"/>
    <property type="evidence" value="ECO:0007669"/>
    <property type="project" value="TreeGrafter"/>
</dbReference>
<evidence type="ECO:0000313" key="3">
    <source>
        <dbReference type="EMBL" id="ROR34039.1"/>
    </source>
</evidence>
<name>A0A3N4R8J6_9ACTN</name>
<dbReference type="AlphaFoldDB" id="A0A3N4R8J6"/>
<evidence type="ECO:0000313" key="4">
    <source>
        <dbReference type="EMBL" id="RPE26951.1"/>
    </source>
</evidence>
<keyword evidence="1" id="KW-0560">Oxidoreductase</keyword>
<proteinExistence type="predicted"/>
<dbReference type="Gene3D" id="2.30.110.10">
    <property type="entry name" value="Electron Transport, Fmn-binding Protein, Chain A"/>
    <property type="match status" value="1"/>
</dbReference>
<keyword evidence="5" id="KW-1185">Reference proteome</keyword>
<reference evidence="5 6" key="1">
    <citation type="submission" date="2018-11" db="EMBL/GenBank/DDBJ databases">
        <title>Sequencing the genomes of 1000 actinobacteria strains.</title>
        <authorList>
            <person name="Klenk H.-P."/>
        </authorList>
    </citation>
    <scope>NUCLEOTIDE SEQUENCE [LARGE SCALE GENOMIC DNA]</scope>
    <source>
        <strain evidence="3 6">DSM 44780</strain>
        <strain evidence="4 5">DSM 44781</strain>
    </source>
</reference>
<dbReference type="Proteomes" id="UP000267408">
    <property type="component" value="Unassembled WGS sequence"/>
</dbReference>
<feature type="domain" description="Pyridoxamine 5'-phosphate oxidase N-terminal" evidence="2">
    <location>
        <begin position="17"/>
        <end position="137"/>
    </location>
</feature>
<evidence type="ECO:0000259" key="2">
    <source>
        <dbReference type="Pfam" id="PF01243"/>
    </source>
</evidence>
<dbReference type="InterPro" id="IPR011576">
    <property type="entry name" value="Pyridox_Oxase_N"/>
</dbReference>
<dbReference type="EMBL" id="RJVJ01000004">
    <property type="protein sequence ID" value="ROR34039.1"/>
    <property type="molecule type" value="Genomic_DNA"/>
</dbReference>
<dbReference type="InterPro" id="IPR019920">
    <property type="entry name" value="F420-binding_dom_put"/>
</dbReference>
<dbReference type="EMBL" id="RKQG01000005">
    <property type="protein sequence ID" value="RPE26951.1"/>
    <property type="molecule type" value="Genomic_DNA"/>
</dbReference>
<dbReference type="Pfam" id="PF01243">
    <property type="entry name" value="PNPOx_N"/>
    <property type="match status" value="1"/>
</dbReference>
<dbReference type="PANTHER" id="PTHR35176:SF6">
    <property type="entry name" value="HEME OXYGENASE HI_0854-RELATED"/>
    <property type="match status" value="1"/>
</dbReference>
<dbReference type="GO" id="GO:0005829">
    <property type="term" value="C:cytosol"/>
    <property type="evidence" value="ECO:0007669"/>
    <property type="project" value="TreeGrafter"/>
</dbReference>
<dbReference type="InterPro" id="IPR012349">
    <property type="entry name" value="Split_barrel_FMN-bd"/>
</dbReference>